<protein>
    <submittedName>
        <fullName evidence="1">Uncharacterized protein</fullName>
    </submittedName>
</protein>
<name>K8DZ62_9FIRM</name>
<dbReference type="OrthoDB" id="2078077at2"/>
<reference evidence="1 2" key="1">
    <citation type="journal article" date="2013" name="Genome Announc.">
        <title>Genome Sequence of the Sulfate-Reducing Bacterium Desulfotomaculum hydrothermale Lam5(T).</title>
        <authorList>
            <person name="Amin O."/>
            <person name="Fardeau M.L."/>
            <person name="Valette O."/>
            <person name="Hirschler-Rea A."/>
            <person name="Barbe V."/>
            <person name="Medigue C."/>
            <person name="Vacherie B."/>
            <person name="Ollivier B."/>
            <person name="Bertin P.N."/>
            <person name="Dolla A."/>
        </authorList>
    </citation>
    <scope>NUCLEOTIDE SEQUENCE [LARGE SCALE GENOMIC DNA]</scope>
    <source>
        <strain evidence="2">Lam5 / DSM 18033</strain>
    </source>
</reference>
<dbReference type="RefSeq" id="WP_008411628.1">
    <property type="nucleotide sequence ID" value="NZ_CAOS01000009.1"/>
</dbReference>
<dbReference type="EMBL" id="CAOS01000009">
    <property type="protein sequence ID" value="CCO08279.1"/>
    <property type="molecule type" value="Genomic_DNA"/>
</dbReference>
<dbReference type="Proteomes" id="UP000009315">
    <property type="component" value="Unassembled WGS sequence"/>
</dbReference>
<sequence>MTLSILIAGEERSKDLEWDSLKIDQVLAYQVDTCTLNIKGDQPVEGEEVIIEWDGIRVFAGVITNVELSRTLTDKSIVVWKVDCDDYTTYMDRKLVVETYENMAADDIIKDIAAKYCPGFTVNGVIPGAPVIEWIRFDYNLPSECMKEICEYVGWHWYVDYYKDIKFFSPANYVEPAPMQLTPGGLFHGLKHKVDIQGLRNRVYVLGGKFLSDPQTFEWVADGKERIWVLPFEPHSPKISINESPPVTPGLEYVDDEANYDYMYNQRDKYIRCSNQTPTPVAGATISLTCRVPMDVITMVEDIPSQQALAAVQGGDGIYEYKIYDEKLITIEAAEAAGMAELKDHANPKIRGSFNSEVPGWKTGQILTINLPDRGIVGEYLIQRVNMQWDSTAKRFRYKIEYGGKLLGIADFLQSLVSSQQRGKIIDVQYQTKYVSGDIPVNILIEFVVTPRIDPWYCGDADAICGEIVCLGLGDQPVFLSPWQTI</sequence>
<comment type="caution">
    <text evidence="1">The sequence shown here is derived from an EMBL/GenBank/DDBJ whole genome shotgun (WGS) entry which is preliminary data.</text>
</comment>
<organism evidence="1 2">
    <name type="scientific">Desulforamulus hydrothermalis Lam5 = DSM 18033</name>
    <dbReference type="NCBI Taxonomy" id="1121428"/>
    <lineage>
        <taxon>Bacteria</taxon>
        <taxon>Bacillati</taxon>
        <taxon>Bacillota</taxon>
        <taxon>Clostridia</taxon>
        <taxon>Eubacteriales</taxon>
        <taxon>Peptococcaceae</taxon>
        <taxon>Desulforamulus</taxon>
    </lineage>
</organism>
<dbReference type="eggNOG" id="ENOG502ZBD2">
    <property type="taxonomic scope" value="Bacteria"/>
</dbReference>
<accession>K8DZ62</accession>
<dbReference type="AlphaFoldDB" id="K8DZ62"/>
<keyword evidence="2" id="KW-1185">Reference proteome</keyword>
<proteinExistence type="predicted"/>
<evidence type="ECO:0000313" key="2">
    <source>
        <dbReference type="Proteomes" id="UP000009315"/>
    </source>
</evidence>
<evidence type="ECO:0000313" key="1">
    <source>
        <dbReference type="EMBL" id="CCO08279.1"/>
    </source>
</evidence>
<gene>
    <name evidence="1" type="ORF">DESHY_20148</name>
</gene>
<dbReference type="SUPFAM" id="SSF69279">
    <property type="entry name" value="Phage tail proteins"/>
    <property type="match status" value="1"/>
</dbReference>